<dbReference type="InterPro" id="IPR027828">
    <property type="entry name" value="DUF4465"/>
</dbReference>
<keyword evidence="1" id="KW-1133">Transmembrane helix</keyword>
<dbReference type="NCBIfam" id="TIGR02595">
    <property type="entry name" value="PEP_CTERM"/>
    <property type="match status" value="1"/>
</dbReference>
<sequence>MKNVLVVAAVAALLGSASADVVVDFDALWTTGNNTYDMPSTFGALAWENQGIQFMRTRTDWGGGWSSWDGTTFSSVNNPLVGGSGNQYAVSGSGLDVSGAGSYGVFFEPWSGGTSVVLPVATEVKGFYANNTAYAADTILNGDGFARAFSTASNDLFSLTIEGFDSVGSSVGIVDFNLADYTGVTGEIVDEWTWVDLSSLGGDVKSLQFNMSSTEGNTPNYFAMDELTVAAIPEPGTVTLMLLGFGGMVWFRKKRTYFLR</sequence>
<dbReference type="Gene3D" id="2.60.120.1350">
    <property type="entry name" value="Protein of unknown function DUF4465"/>
    <property type="match status" value="1"/>
</dbReference>
<dbReference type="Pfam" id="PF07589">
    <property type="entry name" value="PEP-CTERM"/>
    <property type="match status" value="1"/>
</dbReference>
<organism evidence="4 5">
    <name type="scientific">Pontiella desulfatans</name>
    <dbReference type="NCBI Taxonomy" id="2750659"/>
    <lineage>
        <taxon>Bacteria</taxon>
        <taxon>Pseudomonadati</taxon>
        <taxon>Kiritimatiellota</taxon>
        <taxon>Kiritimatiellia</taxon>
        <taxon>Kiritimatiellales</taxon>
        <taxon>Pontiellaceae</taxon>
        <taxon>Pontiella</taxon>
    </lineage>
</organism>
<dbReference type="Pfam" id="PF14717">
    <property type="entry name" value="DUF4465"/>
    <property type="match status" value="1"/>
</dbReference>
<keyword evidence="2" id="KW-0732">Signal</keyword>
<reference evidence="4 5" key="1">
    <citation type="submission" date="2019-04" db="EMBL/GenBank/DDBJ databases">
        <authorList>
            <person name="Van Vliet M D."/>
        </authorList>
    </citation>
    <scope>NUCLEOTIDE SEQUENCE [LARGE SCALE GENOMIC DNA]</scope>
    <source>
        <strain evidence="4 5">F1</strain>
    </source>
</reference>
<evidence type="ECO:0000313" key="5">
    <source>
        <dbReference type="Proteomes" id="UP000366872"/>
    </source>
</evidence>
<dbReference type="RefSeq" id="WP_168442355.1">
    <property type="nucleotide sequence ID" value="NZ_CAAHFG010000002.1"/>
</dbReference>
<feature type="chain" id="PRO_5025438313" description="Ice-binding protein C-terminal domain-containing protein" evidence="2">
    <location>
        <begin position="20"/>
        <end position="260"/>
    </location>
</feature>
<evidence type="ECO:0000256" key="2">
    <source>
        <dbReference type="SAM" id="SignalP"/>
    </source>
</evidence>
<evidence type="ECO:0000256" key="1">
    <source>
        <dbReference type="SAM" id="Phobius"/>
    </source>
</evidence>
<keyword evidence="1" id="KW-0812">Transmembrane</keyword>
<dbReference type="InterPro" id="IPR013424">
    <property type="entry name" value="Ice-binding_C"/>
</dbReference>
<evidence type="ECO:0000259" key="3">
    <source>
        <dbReference type="Pfam" id="PF07589"/>
    </source>
</evidence>
<evidence type="ECO:0000313" key="4">
    <source>
        <dbReference type="EMBL" id="VGO14915.1"/>
    </source>
</evidence>
<proteinExistence type="predicted"/>
<feature type="signal peptide" evidence="2">
    <location>
        <begin position="1"/>
        <end position="19"/>
    </location>
</feature>
<protein>
    <recommendedName>
        <fullName evidence="3">Ice-binding protein C-terminal domain-containing protein</fullName>
    </recommendedName>
</protein>
<gene>
    <name evidence="4" type="ORF">PDESU_03485</name>
</gene>
<accession>A0A6C2U4T9</accession>
<keyword evidence="5" id="KW-1185">Reference proteome</keyword>
<dbReference type="Proteomes" id="UP000366872">
    <property type="component" value="Unassembled WGS sequence"/>
</dbReference>
<dbReference type="AlphaFoldDB" id="A0A6C2U4T9"/>
<dbReference type="EMBL" id="CAAHFG010000002">
    <property type="protein sequence ID" value="VGO14915.1"/>
    <property type="molecule type" value="Genomic_DNA"/>
</dbReference>
<feature type="transmembrane region" description="Helical" evidence="1">
    <location>
        <begin position="227"/>
        <end position="251"/>
    </location>
</feature>
<name>A0A6C2U4T9_PONDE</name>
<keyword evidence="1" id="KW-0472">Membrane</keyword>
<feature type="domain" description="Ice-binding protein C-terminal" evidence="3">
    <location>
        <begin position="231"/>
        <end position="254"/>
    </location>
</feature>